<comment type="caution">
    <text evidence="2">The sequence shown here is derived from an EMBL/GenBank/DDBJ whole genome shotgun (WGS) entry which is preliminary data.</text>
</comment>
<gene>
    <name evidence="2" type="ORF">GCM10012282_64000</name>
</gene>
<evidence type="ECO:0000256" key="1">
    <source>
        <dbReference type="SAM" id="MobiDB-lite"/>
    </source>
</evidence>
<dbReference type="Proteomes" id="UP000625682">
    <property type="component" value="Unassembled WGS sequence"/>
</dbReference>
<name>A0A917LEF4_9ACTN</name>
<keyword evidence="3" id="KW-1185">Reference proteome</keyword>
<organism evidence="2 3">
    <name type="scientific">Streptomyces lacrimifluminis</name>
    <dbReference type="NCBI Taxonomy" id="1500077"/>
    <lineage>
        <taxon>Bacteria</taxon>
        <taxon>Bacillati</taxon>
        <taxon>Actinomycetota</taxon>
        <taxon>Actinomycetes</taxon>
        <taxon>Kitasatosporales</taxon>
        <taxon>Streptomycetaceae</taxon>
        <taxon>Streptomyces</taxon>
    </lineage>
</organism>
<feature type="region of interest" description="Disordered" evidence="1">
    <location>
        <begin position="49"/>
        <end position="75"/>
    </location>
</feature>
<protein>
    <submittedName>
        <fullName evidence="2">Uncharacterized protein</fullName>
    </submittedName>
</protein>
<reference evidence="2" key="1">
    <citation type="journal article" date="2014" name="Int. J. Syst. Evol. Microbiol.">
        <title>Complete genome sequence of Corynebacterium casei LMG S-19264T (=DSM 44701T), isolated from a smear-ripened cheese.</title>
        <authorList>
            <consortium name="US DOE Joint Genome Institute (JGI-PGF)"/>
            <person name="Walter F."/>
            <person name="Albersmeier A."/>
            <person name="Kalinowski J."/>
            <person name="Ruckert C."/>
        </authorList>
    </citation>
    <scope>NUCLEOTIDE SEQUENCE</scope>
    <source>
        <strain evidence="2">CGMCC 4.7272</strain>
    </source>
</reference>
<evidence type="ECO:0000313" key="3">
    <source>
        <dbReference type="Proteomes" id="UP000625682"/>
    </source>
</evidence>
<dbReference type="EMBL" id="BMMU01000027">
    <property type="protein sequence ID" value="GGJ57877.1"/>
    <property type="molecule type" value="Genomic_DNA"/>
</dbReference>
<proteinExistence type="predicted"/>
<dbReference type="AlphaFoldDB" id="A0A917LEF4"/>
<reference evidence="2" key="2">
    <citation type="submission" date="2020-09" db="EMBL/GenBank/DDBJ databases">
        <authorList>
            <person name="Sun Q."/>
            <person name="Zhou Y."/>
        </authorList>
    </citation>
    <scope>NUCLEOTIDE SEQUENCE</scope>
    <source>
        <strain evidence="2">CGMCC 4.7272</strain>
    </source>
</reference>
<sequence>MVRIPAGAGSASSMSTVSTVTRLVSSGFRCPAPLRALTYQDARQAALSRAKAASGDSPWWPPPARRPFQGVQPWFSGSPERLATLLNGR</sequence>
<evidence type="ECO:0000313" key="2">
    <source>
        <dbReference type="EMBL" id="GGJ57877.1"/>
    </source>
</evidence>
<accession>A0A917LEF4</accession>